<comment type="caution">
    <text evidence="1">The sequence shown here is derived from an EMBL/GenBank/DDBJ whole genome shotgun (WGS) entry which is preliminary data.</text>
</comment>
<reference evidence="1" key="1">
    <citation type="submission" date="2021-05" db="EMBL/GenBank/DDBJ databases">
        <authorList>
            <person name="Pan Q."/>
            <person name="Jouanno E."/>
            <person name="Zahm M."/>
            <person name="Klopp C."/>
            <person name="Cabau C."/>
            <person name="Louis A."/>
            <person name="Berthelot C."/>
            <person name="Parey E."/>
            <person name="Roest Crollius H."/>
            <person name="Montfort J."/>
            <person name="Robinson-Rechavi M."/>
            <person name="Bouchez O."/>
            <person name="Lampietro C."/>
            <person name="Lopez Roques C."/>
            <person name="Donnadieu C."/>
            <person name="Postlethwait J."/>
            <person name="Bobe J."/>
            <person name="Dillon D."/>
            <person name="Chandos A."/>
            <person name="von Hippel F."/>
            <person name="Guiguen Y."/>
        </authorList>
    </citation>
    <scope>NUCLEOTIDE SEQUENCE</scope>
    <source>
        <strain evidence="1">YG-Jan2019</strain>
    </source>
</reference>
<protein>
    <submittedName>
        <fullName evidence="1">Uncharacterized protein</fullName>
    </submittedName>
</protein>
<proteinExistence type="predicted"/>
<sequence>MKGPKRLLEALNQSEDRGKEVGLKRPNHWACEKNQRARGPRHTCRKSLSLQAGHIGPSPNTQTPPIPEPPPPTITSTERRQLDSGGVAQGQGRPADWGNSGWIVFPPVVKTRAVETTSACASCGRPSINTIKGSLVTNDHWPPAPPEQNSPSHTDHILSEAMVLMLDLDP</sequence>
<evidence type="ECO:0000313" key="1">
    <source>
        <dbReference type="EMBL" id="KAJ8014317.1"/>
    </source>
</evidence>
<keyword evidence="2" id="KW-1185">Reference proteome</keyword>
<dbReference type="Proteomes" id="UP001157502">
    <property type="component" value="Chromosome 3"/>
</dbReference>
<gene>
    <name evidence="1" type="ORF">DPEC_G00038990</name>
</gene>
<evidence type="ECO:0000313" key="2">
    <source>
        <dbReference type="Proteomes" id="UP001157502"/>
    </source>
</evidence>
<name>A0ACC2HEQ0_DALPE</name>
<dbReference type="EMBL" id="CM055730">
    <property type="protein sequence ID" value="KAJ8014317.1"/>
    <property type="molecule type" value="Genomic_DNA"/>
</dbReference>
<accession>A0ACC2HEQ0</accession>
<organism evidence="1 2">
    <name type="scientific">Dallia pectoralis</name>
    <name type="common">Alaska blackfish</name>
    <dbReference type="NCBI Taxonomy" id="75939"/>
    <lineage>
        <taxon>Eukaryota</taxon>
        <taxon>Metazoa</taxon>
        <taxon>Chordata</taxon>
        <taxon>Craniata</taxon>
        <taxon>Vertebrata</taxon>
        <taxon>Euteleostomi</taxon>
        <taxon>Actinopterygii</taxon>
        <taxon>Neopterygii</taxon>
        <taxon>Teleostei</taxon>
        <taxon>Protacanthopterygii</taxon>
        <taxon>Esociformes</taxon>
        <taxon>Umbridae</taxon>
        <taxon>Dallia</taxon>
    </lineage>
</organism>